<evidence type="ECO:0000313" key="1">
    <source>
        <dbReference type="EMBL" id="CAG8503654.1"/>
    </source>
</evidence>
<dbReference type="AlphaFoldDB" id="A0A9N8ZQC1"/>
<gene>
    <name evidence="1" type="ORF">ALEPTO_LOCUS3613</name>
</gene>
<comment type="caution">
    <text evidence="1">The sequence shown here is derived from an EMBL/GenBank/DDBJ whole genome shotgun (WGS) entry which is preliminary data.</text>
</comment>
<dbReference type="Proteomes" id="UP000789508">
    <property type="component" value="Unassembled WGS sequence"/>
</dbReference>
<sequence>MPKIKSGKRENVSIIAHHPLPILPALTSETTTTMTTTTTSIFTVTPEQQATIDQTVSISQETMSEHDLKMLRDPPQLNFHSNEFMPSSLTQHPMSMPEDLSMYYDTLAASLSSLSSSNEFSSDYNNFANGLVITSTTNNDLQDFTFETLTPSISPNYAISEDAG</sequence>
<reference evidence="1" key="1">
    <citation type="submission" date="2021-06" db="EMBL/GenBank/DDBJ databases">
        <authorList>
            <person name="Kallberg Y."/>
            <person name="Tangrot J."/>
            <person name="Rosling A."/>
        </authorList>
    </citation>
    <scope>NUCLEOTIDE SEQUENCE</scope>
    <source>
        <strain evidence="1">FL130A</strain>
    </source>
</reference>
<dbReference type="OrthoDB" id="6247875at2759"/>
<organism evidence="1 2">
    <name type="scientific">Ambispora leptoticha</name>
    <dbReference type="NCBI Taxonomy" id="144679"/>
    <lineage>
        <taxon>Eukaryota</taxon>
        <taxon>Fungi</taxon>
        <taxon>Fungi incertae sedis</taxon>
        <taxon>Mucoromycota</taxon>
        <taxon>Glomeromycotina</taxon>
        <taxon>Glomeromycetes</taxon>
        <taxon>Archaeosporales</taxon>
        <taxon>Ambisporaceae</taxon>
        <taxon>Ambispora</taxon>
    </lineage>
</organism>
<accession>A0A9N8ZQC1</accession>
<proteinExistence type="predicted"/>
<evidence type="ECO:0000313" key="2">
    <source>
        <dbReference type="Proteomes" id="UP000789508"/>
    </source>
</evidence>
<protein>
    <submittedName>
        <fullName evidence="1">357_t:CDS:1</fullName>
    </submittedName>
</protein>
<name>A0A9N8ZQC1_9GLOM</name>
<dbReference type="EMBL" id="CAJVPS010000692">
    <property type="protein sequence ID" value="CAG8503654.1"/>
    <property type="molecule type" value="Genomic_DNA"/>
</dbReference>
<keyword evidence="2" id="KW-1185">Reference proteome</keyword>